<proteinExistence type="predicted"/>
<accession>A0A7C4ARA1</accession>
<reference evidence="2" key="1">
    <citation type="journal article" date="2020" name="mSystems">
        <title>Genome- and Community-Level Interaction Insights into Carbon Utilization and Element Cycling Functions of Hydrothermarchaeota in Hydrothermal Sediment.</title>
        <authorList>
            <person name="Zhou Z."/>
            <person name="Liu Y."/>
            <person name="Xu W."/>
            <person name="Pan J."/>
            <person name="Luo Z.H."/>
            <person name="Li M."/>
        </authorList>
    </citation>
    <scope>NUCLEOTIDE SEQUENCE [LARGE SCALE GENOMIC DNA]</scope>
    <source>
        <strain evidence="2">SpSt-769</strain>
    </source>
</reference>
<organism evidence="2">
    <name type="scientific">Desulfomonile tiedjei</name>
    <dbReference type="NCBI Taxonomy" id="2358"/>
    <lineage>
        <taxon>Bacteria</taxon>
        <taxon>Pseudomonadati</taxon>
        <taxon>Thermodesulfobacteriota</taxon>
        <taxon>Desulfomonilia</taxon>
        <taxon>Desulfomonilales</taxon>
        <taxon>Desulfomonilaceae</taxon>
        <taxon>Desulfomonile</taxon>
    </lineage>
</organism>
<evidence type="ECO:0000313" key="2">
    <source>
        <dbReference type="EMBL" id="HGH60544.1"/>
    </source>
</evidence>
<keyword evidence="1" id="KW-0812">Transmembrane</keyword>
<feature type="transmembrane region" description="Helical" evidence="1">
    <location>
        <begin position="174"/>
        <end position="192"/>
    </location>
</feature>
<feature type="transmembrane region" description="Helical" evidence="1">
    <location>
        <begin position="98"/>
        <end position="123"/>
    </location>
</feature>
<feature type="transmembrane region" description="Helical" evidence="1">
    <location>
        <begin position="130"/>
        <end position="154"/>
    </location>
</feature>
<dbReference type="EMBL" id="DTGT01000142">
    <property type="protein sequence ID" value="HGH60544.1"/>
    <property type="molecule type" value="Genomic_DNA"/>
</dbReference>
<dbReference type="InterPro" id="IPR007272">
    <property type="entry name" value="Sulf_transp_TsuA/YedE"/>
</dbReference>
<keyword evidence="1" id="KW-0472">Membrane</keyword>
<dbReference type="AlphaFoldDB" id="A0A7C4ARA1"/>
<feature type="transmembrane region" description="Helical" evidence="1">
    <location>
        <begin position="55"/>
        <end position="78"/>
    </location>
</feature>
<keyword evidence="1" id="KW-1133">Transmembrane helix</keyword>
<evidence type="ECO:0000256" key="1">
    <source>
        <dbReference type="SAM" id="Phobius"/>
    </source>
</evidence>
<dbReference type="Pfam" id="PF04143">
    <property type="entry name" value="Sulf_transp"/>
    <property type="match status" value="1"/>
</dbReference>
<protein>
    <submittedName>
        <fullName evidence="2">Sulfurtransferase</fullName>
    </submittedName>
</protein>
<sequence>MVMTGPLAMLNDFSVATNLWIALVIGFFFGFVLERAGFGDSRNLTNIFYFRDMRVLRVMFSAICTAMVGLIALSWIGLFDYSVLLEYSLLKTYLLPQIVGGVLFGLGFVIGGYCPGTAVVGLVSGKIDSLVFLVGMIVGMWIFALGFPVWGSFYKSFDMGRITLWQIFGTSKEIMAAAIVVMALIAFVLARLGEKWHPYDK</sequence>
<gene>
    <name evidence="2" type="ORF">ENV54_04510</name>
</gene>
<keyword evidence="2" id="KW-0808">Transferase</keyword>
<dbReference type="GO" id="GO:0016740">
    <property type="term" value="F:transferase activity"/>
    <property type="evidence" value="ECO:0007669"/>
    <property type="project" value="UniProtKB-KW"/>
</dbReference>
<name>A0A7C4ARA1_9BACT</name>
<feature type="transmembrane region" description="Helical" evidence="1">
    <location>
        <begin position="15"/>
        <end position="34"/>
    </location>
</feature>
<comment type="caution">
    <text evidence="2">The sequence shown here is derived from an EMBL/GenBank/DDBJ whole genome shotgun (WGS) entry which is preliminary data.</text>
</comment>